<keyword evidence="3" id="KW-0859">Xylose metabolism</keyword>
<comment type="function">
    <text evidence="1">Transcriptional repressor of xylose-utilizing enzymes.</text>
</comment>
<protein>
    <submittedName>
        <fullName evidence="5">ROK family protein</fullName>
    </submittedName>
</protein>
<evidence type="ECO:0000313" key="6">
    <source>
        <dbReference type="Proteomes" id="UP000261032"/>
    </source>
</evidence>
<organism evidence="5 6">
    <name type="scientific">Thomasclavelia ramosa</name>
    <dbReference type="NCBI Taxonomy" id="1547"/>
    <lineage>
        <taxon>Bacteria</taxon>
        <taxon>Bacillati</taxon>
        <taxon>Bacillota</taxon>
        <taxon>Erysipelotrichia</taxon>
        <taxon>Erysipelotrichales</taxon>
        <taxon>Coprobacillaceae</taxon>
        <taxon>Thomasclavelia</taxon>
    </lineage>
</organism>
<dbReference type="InterPro" id="IPR036388">
    <property type="entry name" value="WH-like_DNA-bd_sf"/>
</dbReference>
<dbReference type="Gene3D" id="1.10.10.10">
    <property type="entry name" value="Winged helix-like DNA-binding domain superfamily/Winged helix DNA-binding domain"/>
    <property type="match status" value="1"/>
</dbReference>
<keyword evidence="3" id="KW-0119">Carbohydrate metabolism</keyword>
<proteinExistence type="inferred from homology"/>
<accession>A0A3E3ADV0</accession>
<dbReference type="GO" id="GO:0042732">
    <property type="term" value="P:D-xylose metabolic process"/>
    <property type="evidence" value="ECO:0007669"/>
    <property type="project" value="UniProtKB-KW"/>
</dbReference>
<dbReference type="EMBL" id="JAQLKE010000030">
    <property type="protein sequence ID" value="MDB7085074.1"/>
    <property type="molecule type" value="Genomic_DNA"/>
</dbReference>
<evidence type="ECO:0000256" key="1">
    <source>
        <dbReference type="ARBA" id="ARBA00002486"/>
    </source>
</evidence>
<sequence length="331" mass="38512">MTKKILKDVKKHHLHLLLQSLFSRDSATMSELSNDTQLSQPSVRNMIRLLQQHDIVKETGNDHSTGGRCPTRFALVEKHFNIICLYIQNPKITYQIHSYKKILTTDILEFEDEQQLITLIKVLLTKFNCQCIVIAVEGIVRDNEYLTDHNNHFETHTWITELEKSINIPILVENDVKAMQLGTCYHHHKNSSIYLHLNKKGIGSSYMYNGQLVHGKYGIAGEIGLIPYHDISLNQAVRTCNKPKDFQNIIAYLLIIVLTSLDPEHVDLSLELDWDLDWHLINETIYTYLHSQFIYDIKVYKQYLDNLFHGLNYLGIEKILKQLVEESNEKI</sequence>
<dbReference type="InterPro" id="IPR036390">
    <property type="entry name" value="WH_DNA-bd_sf"/>
</dbReference>
<gene>
    <name evidence="5" type="ORF">DXB93_14895</name>
    <name evidence="4" type="ORF">PM738_14800</name>
</gene>
<reference evidence="4" key="2">
    <citation type="submission" date="2023-01" db="EMBL/GenBank/DDBJ databases">
        <title>Human gut microbiome strain richness.</title>
        <authorList>
            <person name="Chen-Liaw A."/>
        </authorList>
    </citation>
    <scope>NUCLEOTIDE SEQUENCE</scope>
    <source>
        <strain evidence="4">1001217st2_G6_1001217B_191108</strain>
    </source>
</reference>
<evidence type="ECO:0000313" key="4">
    <source>
        <dbReference type="EMBL" id="MDB7085074.1"/>
    </source>
</evidence>
<dbReference type="Proteomes" id="UP001211987">
    <property type="component" value="Unassembled WGS sequence"/>
</dbReference>
<comment type="similarity">
    <text evidence="2">Belongs to the ROK (NagC/XylR) family.</text>
</comment>
<reference evidence="5 6" key="1">
    <citation type="submission" date="2018-08" db="EMBL/GenBank/DDBJ databases">
        <title>A genome reference for cultivated species of the human gut microbiota.</title>
        <authorList>
            <person name="Zou Y."/>
            <person name="Xue W."/>
            <person name="Luo G."/>
        </authorList>
    </citation>
    <scope>NUCLEOTIDE SEQUENCE [LARGE SCALE GENOMIC DNA]</scope>
    <source>
        <strain evidence="5 6">OM06-4</strain>
    </source>
</reference>
<dbReference type="PANTHER" id="PTHR18964">
    <property type="entry name" value="ROK (REPRESSOR, ORF, KINASE) FAMILY"/>
    <property type="match status" value="1"/>
</dbReference>
<dbReference type="Proteomes" id="UP000261032">
    <property type="component" value="Unassembled WGS sequence"/>
</dbReference>
<dbReference type="EMBL" id="QUSL01000029">
    <property type="protein sequence ID" value="RGD80897.1"/>
    <property type="molecule type" value="Genomic_DNA"/>
</dbReference>
<evidence type="ECO:0000256" key="3">
    <source>
        <dbReference type="ARBA" id="ARBA00022629"/>
    </source>
</evidence>
<evidence type="ECO:0000256" key="2">
    <source>
        <dbReference type="ARBA" id="ARBA00006479"/>
    </source>
</evidence>
<dbReference type="SUPFAM" id="SSF53067">
    <property type="entry name" value="Actin-like ATPase domain"/>
    <property type="match status" value="1"/>
</dbReference>
<dbReference type="InterPro" id="IPR043129">
    <property type="entry name" value="ATPase_NBD"/>
</dbReference>
<dbReference type="Gene3D" id="3.30.420.40">
    <property type="match status" value="2"/>
</dbReference>
<dbReference type="SUPFAM" id="SSF46785">
    <property type="entry name" value="Winged helix' DNA-binding domain"/>
    <property type="match status" value="1"/>
</dbReference>
<dbReference type="AlphaFoldDB" id="A0A3E3ADV0"/>
<evidence type="ECO:0000313" key="5">
    <source>
        <dbReference type="EMBL" id="RGD80897.1"/>
    </source>
</evidence>
<dbReference type="InterPro" id="IPR000600">
    <property type="entry name" value="ROK"/>
</dbReference>
<dbReference type="PANTHER" id="PTHR18964:SF149">
    <property type="entry name" value="BIFUNCTIONAL UDP-N-ACETYLGLUCOSAMINE 2-EPIMERASE_N-ACETYLMANNOSAMINE KINASE"/>
    <property type="match status" value="1"/>
</dbReference>
<name>A0A3E3ADV0_9FIRM</name>
<dbReference type="GeneID" id="64197639"/>
<dbReference type="CDD" id="cd23763">
    <property type="entry name" value="ASKHA_ATPase_ROK"/>
    <property type="match status" value="1"/>
</dbReference>
<dbReference type="RefSeq" id="WP_008792641.1">
    <property type="nucleotide sequence ID" value="NZ_BAABXX010000001.1"/>
</dbReference>
<dbReference type="Pfam" id="PF00480">
    <property type="entry name" value="ROK"/>
    <property type="match status" value="1"/>
</dbReference>
<comment type="caution">
    <text evidence="5">The sequence shown here is derived from an EMBL/GenBank/DDBJ whole genome shotgun (WGS) entry which is preliminary data.</text>
</comment>